<evidence type="ECO:0000313" key="2">
    <source>
        <dbReference type="Proteomes" id="UP000578112"/>
    </source>
</evidence>
<accession>A0A7W7MNA0</accession>
<dbReference type="AlphaFoldDB" id="A0A7W7MNA0"/>
<organism evidence="1 2">
    <name type="scientific">Actinoplanes digitatis</name>
    <dbReference type="NCBI Taxonomy" id="1868"/>
    <lineage>
        <taxon>Bacteria</taxon>
        <taxon>Bacillati</taxon>
        <taxon>Actinomycetota</taxon>
        <taxon>Actinomycetes</taxon>
        <taxon>Micromonosporales</taxon>
        <taxon>Micromonosporaceae</taxon>
        <taxon>Actinoplanes</taxon>
    </lineage>
</organism>
<sequence>MSELRSGVGGPADTRSTTTTAGLRLMADDLWRLHAVAGDALLGELKVYDYDFPWLNARLAATRAFAPLRPLFDEEARLSGSGDFGGDWEAAYARVRAATYLVDPGGARVPEFLLHIDGDEAWWRYSDEPFDEDDE</sequence>
<dbReference type="Proteomes" id="UP000578112">
    <property type="component" value="Unassembled WGS sequence"/>
</dbReference>
<keyword evidence="2" id="KW-1185">Reference proteome</keyword>
<evidence type="ECO:0000313" key="1">
    <source>
        <dbReference type="EMBL" id="MBB4760340.1"/>
    </source>
</evidence>
<proteinExistence type="predicted"/>
<reference evidence="1 2" key="1">
    <citation type="submission" date="2020-08" db="EMBL/GenBank/DDBJ databases">
        <title>Sequencing the genomes of 1000 actinobacteria strains.</title>
        <authorList>
            <person name="Klenk H.-P."/>
        </authorList>
    </citation>
    <scope>NUCLEOTIDE SEQUENCE [LARGE SCALE GENOMIC DNA]</scope>
    <source>
        <strain evidence="1 2">DSM 43149</strain>
    </source>
</reference>
<dbReference type="RefSeq" id="WP_239087779.1">
    <property type="nucleotide sequence ID" value="NZ_BOMK01000068.1"/>
</dbReference>
<protein>
    <submittedName>
        <fullName evidence="1">Uncharacterized protein</fullName>
    </submittedName>
</protein>
<dbReference type="EMBL" id="JACHNH010000001">
    <property type="protein sequence ID" value="MBB4760340.1"/>
    <property type="molecule type" value="Genomic_DNA"/>
</dbReference>
<comment type="caution">
    <text evidence="1">The sequence shown here is derived from an EMBL/GenBank/DDBJ whole genome shotgun (WGS) entry which is preliminary data.</text>
</comment>
<name>A0A7W7MNA0_9ACTN</name>
<gene>
    <name evidence="1" type="ORF">BJ971_000896</name>
</gene>